<dbReference type="Proteomes" id="UP000753256">
    <property type="component" value="Unassembled WGS sequence"/>
</dbReference>
<evidence type="ECO:0000313" key="3">
    <source>
        <dbReference type="EMBL" id="HJG37985.1"/>
    </source>
</evidence>
<gene>
    <name evidence="3" type="ORF">K8V70_09045</name>
</gene>
<reference evidence="3" key="1">
    <citation type="journal article" date="2021" name="PeerJ">
        <title>Extensive microbial diversity within the chicken gut microbiome revealed by metagenomics and culture.</title>
        <authorList>
            <person name="Gilroy R."/>
            <person name="Ravi A."/>
            <person name="Getino M."/>
            <person name="Pursley I."/>
            <person name="Horton D.L."/>
            <person name="Alikhan N.F."/>
            <person name="Baker D."/>
            <person name="Gharbi K."/>
            <person name="Hall N."/>
            <person name="Watson M."/>
            <person name="Adriaenssens E.M."/>
            <person name="Foster-Nyarko E."/>
            <person name="Jarju S."/>
            <person name="Secka A."/>
            <person name="Antonio M."/>
            <person name="Oren A."/>
            <person name="Chaudhuri R.R."/>
            <person name="La Ragione R."/>
            <person name="Hildebrand F."/>
            <person name="Pallen M.J."/>
        </authorList>
    </citation>
    <scope>NUCLEOTIDE SEQUENCE</scope>
    <source>
        <strain evidence="3">ChiHjej13B12-9602</strain>
    </source>
</reference>
<dbReference type="EMBL" id="DYUZ01000031">
    <property type="protein sequence ID" value="HJG37985.1"/>
    <property type="molecule type" value="Genomic_DNA"/>
</dbReference>
<accession>A0A921LVK1</accession>
<evidence type="ECO:0000313" key="4">
    <source>
        <dbReference type="Proteomes" id="UP000753256"/>
    </source>
</evidence>
<feature type="domain" description="VanZ-like" evidence="2">
    <location>
        <begin position="16"/>
        <end position="144"/>
    </location>
</feature>
<dbReference type="Pfam" id="PF04892">
    <property type="entry name" value="VanZ"/>
    <property type="match status" value="1"/>
</dbReference>
<reference evidence="3" key="2">
    <citation type="submission" date="2021-09" db="EMBL/GenBank/DDBJ databases">
        <authorList>
            <person name="Gilroy R."/>
        </authorList>
    </citation>
    <scope>NUCLEOTIDE SEQUENCE</scope>
    <source>
        <strain evidence="3">ChiHjej13B12-9602</strain>
    </source>
</reference>
<sequence>MRLPARIEISKPWLAATFVVAVAIWANSLVPGVSSDAASTSVASSLKEAIAALGFAAEWVSNLLVRKMGHLLEYALLGAVAMRAFSPSGRPRGAASLCLIALLAVVPTLDETIQLIVPGRSGLATDVLIDWCGCAFGAAVVWLLLPIWFKRSKRRNAPN</sequence>
<dbReference type="NCBIfam" id="NF037970">
    <property type="entry name" value="vanZ_1"/>
    <property type="match status" value="1"/>
</dbReference>
<keyword evidence="1" id="KW-0472">Membrane</keyword>
<organism evidence="3 4">
    <name type="scientific">Enorma phocaeensis</name>
    <dbReference type="NCBI Taxonomy" id="1871019"/>
    <lineage>
        <taxon>Bacteria</taxon>
        <taxon>Bacillati</taxon>
        <taxon>Actinomycetota</taxon>
        <taxon>Coriobacteriia</taxon>
        <taxon>Coriobacteriales</taxon>
        <taxon>Coriobacteriaceae</taxon>
        <taxon>Enorma</taxon>
    </lineage>
</organism>
<evidence type="ECO:0000256" key="1">
    <source>
        <dbReference type="SAM" id="Phobius"/>
    </source>
</evidence>
<name>A0A921LVK1_9ACTN</name>
<evidence type="ECO:0000259" key="2">
    <source>
        <dbReference type="Pfam" id="PF04892"/>
    </source>
</evidence>
<feature type="transmembrane region" description="Helical" evidence="1">
    <location>
        <begin position="128"/>
        <end position="149"/>
    </location>
</feature>
<dbReference type="InterPro" id="IPR006976">
    <property type="entry name" value="VanZ-like"/>
</dbReference>
<keyword evidence="1" id="KW-1133">Transmembrane helix</keyword>
<keyword evidence="1" id="KW-0812">Transmembrane</keyword>
<comment type="caution">
    <text evidence="3">The sequence shown here is derived from an EMBL/GenBank/DDBJ whole genome shotgun (WGS) entry which is preliminary data.</text>
</comment>
<dbReference type="AlphaFoldDB" id="A0A921LVK1"/>
<protein>
    <submittedName>
        <fullName evidence="3">VanZ family protein</fullName>
    </submittedName>
</protein>
<dbReference type="RefSeq" id="WP_273191116.1">
    <property type="nucleotide sequence ID" value="NZ_DYUZ01000031.1"/>
</dbReference>
<proteinExistence type="predicted"/>